<dbReference type="Gene3D" id="3.30.530.20">
    <property type="match status" value="1"/>
</dbReference>
<accession>A0A917FR94</accession>
<evidence type="ECO:0000313" key="1">
    <source>
        <dbReference type="EMBL" id="GGF96241.1"/>
    </source>
</evidence>
<dbReference type="InterPro" id="IPR023393">
    <property type="entry name" value="START-like_dom_sf"/>
</dbReference>
<dbReference type="Proteomes" id="UP000654257">
    <property type="component" value="Unassembled WGS sequence"/>
</dbReference>
<dbReference type="Pfam" id="PF10698">
    <property type="entry name" value="DUF2505"/>
    <property type="match status" value="1"/>
</dbReference>
<dbReference type="SUPFAM" id="SSF55961">
    <property type="entry name" value="Bet v1-like"/>
    <property type="match status" value="1"/>
</dbReference>
<name>A0A917FR94_9NOCA</name>
<dbReference type="AlphaFoldDB" id="A0A917FR94"/>
<reference evidence="1" key="1">
    <citation type="journal article" date="2014" name="Int. J. Syst. Evol. Microbiol.">
        <title>Complete genome sequence of Corynebacterium casei LMG S-19264T (=DSM 44701T), isolated from a smear-ripened cheese.</title>
        <authorList>
            <consortium name="US DOE Joint Genome Institute (JGI-PGF)"/>
            <person name="Walter F."/>
            <person name="Albersmeier A."/>
            <person name="Kalinowski J."/>
            <person name="Ruckert C."/>
        </authorList>
    </citation>
    <scope>NUCLEOTIDE SEQUENCE</scope>
    <source>
        <strain evidence="1">CCM 7905</strain>
    </source>
</reference>
<evidence type="ECO:0008006" key="3">
    <source>
        <dbReference type="Google" id="ProtNLM"/>
    </source>
</evidence>
<dbReference type="InterPro" id="IPR019639">
    <property type="entry name" value="DUF2505"/>
</dbReference>
<gene>
    <name evidence="1" type="ORF">GCM10007304_07760</name>
</gene>
<keyword evidence="2" id="KW-1185">Reference proteome</keyword>
<dbReference type="EMBL" id="BMCU01000001">
    <property type="protein sequence ID" value="GGF96241.1"/>
    <property type="molecule type" value="Genomic_DNA"/>
</dbReference>
<proteinExistence type="predicted"/>
<evidence type="ECO:0000313" key="2">
    <source>
        <dbReference type="Proteomes" id="UP000654257"/>
    </source>
</evidence>
<dbReference type="RefSeq" id="WP_188543346.1">
    <property type="nucleotide sequence ID" value="NZ_BMCU01000001.1"/>
</dbReference>
<reference evidence="1" key="2">
    <citation type="submission" date="2020-09" db="EMBL/GenBank/DDBJ databases">
        <authorList>
            <person name="Sun Q."/>
            <person name="Sedlacek I."/>
        </authorList>
    </citation>
    <scope>NUCLEOTIDE SEQUENCE</scope>
    <source>
        <strain evidence="1">CCM 7905</strain>
    </source>
</reference>
<comment type="caution">
    <text evidence="1">The sequence shown here is derived from an EMBL/GenBank/DDBJ whole genome shotgun (WGS) entry which is preliminary data.</text>
</comment>
<organism evidence="1 2">
    <name type="scientific">Rhodococcoides trifolii</name>
    <dbReference type="NCBI Taxonomy" id="908250"/>
    <lineage>
        <taxon>Bacteria</taxon>
        <taxon>Bacillati</taxon>
        <taxon>Actinomycetota</taxon>
        <taxon>Actinomycetes</taxon>
        <taxon>Mycobacteriales</taxon>
        <taxon>Nocardiaceae</taxon>
        <taxon>Rhodococcoides</taxon>
    </lineage>
</organism>
<protein>
    <recommendedName>
        <fullName evidence="3">DUF2505 domain-containing protein</fullName>
    </recommendedName>
</protein>
<sequence length="167" mass="18023">MSRKFEFSESFDVAPDVAYEAMTDHDLWSKRVDDTKGRVDMEFATLPDGGFTVSMSEGVGAQVLPGIVKKVVRGDLKIVRTDTWGPLQGDRASGTLKGGSTGLPSKVDATFTLEPSGSGSKLTLKGKAEVKIPLVGGKIESMVTDMIGKLVRSESKQAREWLAERQT</sequence>